<dbReference type="Proteomes" id="UP001054837">
    <property type="component" value="Unassembled WGS sequence"/>
</dbReference>
<keyword evidence="2" id="KW-1185">Reference proteome</keyword>
<protein>
    <submittedName>
        <fullName evidence="1">Uncharacterized protein</fullName>
    </submittedName>
</protein>
<name>A0AAV4QN67_9ARAC</name>
<proteinExistence type="predicted"/>
<comment type="caution">
    <text evidence="1">The sequence shown here is derived from an EMBL/GenBank/DDBJ whole genome shotgun (WGS) entry which is preliminary data.</text>
</comment>
<sequence>MLRQEEGDASSAKRSCYFRGPSRHAFSSAIWLPFPPNGPETKTWTDSNLLVRGLGTIRDSRCRGYPVSQAYAFEEYGNMICRGWVLLSSVKHKVT</sequence>
<gene>
    <name evidence="1" type="ORF">CDAR_604131</name>
</gene>
<dbReference type="AlphaFoldDB" id="A0AAV4QN67"/>
<reference evidence="1 2" key="1">
    <citation type="submission" date="2021-06" db="EMBL/GenBank/DDBJ databases">
        <title>Caerostris darwini draft genome.</title>
        <authorList>
            <person name="Kono N."/>
            <person name="Arakawa K."/>
        </authorList>
    </citation>
    <scope>NUCLEOTIDE SEQUENCE [LARGE SCALE GENOMIC DNA]</scope>
</reference>
<evidence type="ECO:0000313" key="1">
    <source>
        <dbReference type="EMBL" id="GIY10774.1"/>
    </source>
</evidence>
<organism evidence="1 2">
    <name type="scientific">Caerostris darwini</name>
    <dbReference type="NCBI Taxonomy" id="1538125"/>
    <lineage>
        <taxon>Eukaryota</taxon>
        <taxon>Metazoa</taxon>
        <taxon>Ecdysozoa</taxon>
        <taxon>Arthropoda</taxon>
        <taxon>Chelicerata</taxon>
        <taxon>Arachnida</taxon>
        <taxon>Araneae</taxon>
        <taxon>Araneomorphae</taxon>
        <taxon>Entelegynae</taxon>
        <taxon>Araneoidea</taxon>
        <taxon>Araneidae</taxon>
        <taxon>Caerostris</taxon>
    </lineage>
</organism>
<evidence type="ECO:0000313" key="2">
    <source>
        <dbReference type="Proteomes" id="UP001054837"/>
    </source>
</evidence>
<dbReference type="EMBL" id="BPLQ01004793">
    <property type="protein sequence ID" value="GIY10774.1"/>
    <property type="molecule type" value="Genomic_DNA"/>
</dbReference>
<accession>A0AAV4QN67</accession>